<evidence type="ECO:0000256" key="3">
    <source>
        <dbReference type="SAM" id="Phobius"/>
    </source>
</evidence>
<dbReference type="InterPro" id="IPR000742">
    <property type="entry name" value="EGF"/>
</dbReference>
<dbReference type="STRING" id="1147741.A0A0R3S417"/>
<dbReference type="SUPFAM" id="SSF49899">
    <property type="entry name" value="Concanavalin A-like lectins/glucanases"/>
    <property type="match status" value="1"/>
</dbReference>
<evidence type="ECO:0000256" key="1">
    <source>
        <dbReference type="ARBA" id="ARBA00023157"/>
    </source>
</evidence>
<name>A0A0R3S417_9BILA</name>
<keyword evidence="3" id="KW-0472">Membrane</keyword>
<evidence type="ECO:0000313" key="5">
    <source>
        <dbReference type="Proteomes" id="UP000050640"/>
    </source>
</evidence>
<comment type="caution">
    <text evidence="2">Lacks conserved residue(s) required for the propagation of feature annotation.</text>
</comment>
<dbReference type="WBParaSite" id="EEL_0000952301-mRNA-1">
    <property type="protein sequence ID" value="EEL_0000952301-mRNA-1"/>
    <property type="gene ID" value="EEL_0000952301"/>
</dbReference>
<keyword evidence="2" id="KW-0245">EGF-like domain</keyword>
<dbReference type="PROSITE" id="PS50026">
    <property type="entry name" value="EGF_3"/>
    <property type="match status" value="1"/>
</dbReference>
<dbReference type="Gene3D" id="2.10.25.10">
    <property type="entry name" value="Laminin"/>
    <property type="match status" value="1"/>
</dbReference>
<evidence type="ECO:0000313" key="6">
    <source>
        <dbReference type="WBParaSite" id="EEL_0000952301-mRNA-1"/>
    </source>
</evidence>
<dbReference type="InterPro" id="IPR013320">
    <property type="entry name" value="ConA-like_dom_sf"/>
</dbReference>
<dbReference type="Proteomes" id="UP000050640">
    <property type="component" value="Unplaced"/>
</dbReference>
<evidence type="ECO:0000259" key="4">
    <source>
        <dbReference type="PROSITE" id="PS50026"/>
    </source>
</evidence>
<dbReference type="AlphaFoldDB" id="A0A0R3S417"/>
<reference evidence="6" key="1">
    <citation type="submission" date="2017-02" db="UniProtKB">
        <authorList>
            <consortium name="WormBaseParasite"/>
        </authorList>
    </citation>
    <scope>IDENTIFICATION</scope>
</reference>
<evidence type="ECO:0000256" key="2">
    <source>
        <dbReference type="PROSITE-ProRule" id="PRU00076"/>
    </source>
</evidence>
<keyword evidence="5" id="KW-1185">Reference proteome</keyword>
<feature type="domain" description="EGF-like" evidence="4">
    <location>
        <begin position="6"/>
        <end position="43"/>
    </location>
</feature>
<sequence length="309" mass="35277">GIELGEKGTCKSDDCLNHGQCVEFYDSHKCNCDSTPFFGQRCDQDVSIFVPKNSELTIPWQHPAQISSCFRIAVQSFSSNYSLIRAKALFADCQFNLTINQKGYLELSVFDGFFFHHKAADNTHKFDDNELTDVSFCAENTEFTLQINDEDVFRINGNWSFFPQLNVWKFIDKNFTGCLTRLQVGVAFPLKNPSLSRLSYRGEIRFERCLYSHMFFNQVLEQEEKSLASDIQINAITDHRTSPLALAPIIGAITGCSLFLLILTVVVCWIRNRPDGVYKTNEDILAHSSPHRSEEPLISINCVNREYFC</sequence>
<keyword evidence="1" id="KW-1015">Disulfide bond</keyword>
<dbReference type="CDD" id="cd00054">
    <property type="entry name" value="EGF_CA"/>
    <property type="match status" value="1"/>
</dbReference>
<organism evidence="5 6">
    <name type="scientific">Elaeophora elaphi</name>
    <dbReference type="NCBI Taxonomy" id="1147741"/>
    <lineage>
        <taxon>Eukaryota</taxon>
        <taxon>Metazoa</taxon>
        <taxon>Ecdysozoa</taxon>
        <taxon>Nematoda</taxon>
        <taxon>Chromadorea</taxon>
        <taxon>Rhabditida</taxon>
        <taxon>Spirurina</taxon>
        <taxon>Spiruromorpha</taxon>
        <taxon>Filarioidea</taxon>
        <taxon>Onchocercidae</taxon>
        <taxon>Elaeophora</taxon>
    </lineage>
</organism>
<accession>A0A0R3S417</accession>
<protein>
    <submittedName>
        <fullName evidence="6">EGF-like domain-containing protein</fullName>
    </submittedName>
</protein>
<feature type="transmembrane region" description="Helical" evidence="3">
    <location>
        <begin position="244"/>
        <end position="270"/>
    </location>
</feature>
<proteinExistence type="predicted"/>
<keyword evidence="3" id="KW-0812">Transmembrane</keyword>
<keyword evidence="3" id="KW-1133">Transmembrane helix</keyword>